<dbReference type="RefSeq" id="WP_193488058.1">
    <property type="nucleotide sequence ID" value="NZ_BAAAMC010000028.1"/>
</dbReference>
<reference evidence="2 3" key="1">
    <citation type="journal article" date="2019" name="Emerg. Microbes Infect.">
        <title>Comprehensive subspecies identification of 175 nontuberculous mycobacteria species based on 7547 genomic profiles.</title>
        <authorList>
            <person name="Matsumoto Y."/>
            <person name="Kinjo T."/>
            <person name="Motooka D."/>
            <person name="Nabeya D."/>
            <person name="Jung N."/>
            <person name="Uechi K."/>
            <person name="Horii T."/>
            <person name="Iida T."/>
            <person name="Fujita J."/>
            <person name="Nakamura S."/>
        </authorList>
    </citation>
    <scope>NUCLEOTIDE SEQUENCE [LARGE SCALE GENOMIC DNA]</scope>
    <source>
        <strain evidence="2 3">JCM 13392</strain>
    </source>
</reference>
<proteinExistence type="predicted"/>
<gene>
    <name evidence="2" type="ORF">MMUR_05520</name>
</gene>
<evidence type="ECO:0000313" key="3">
    <source>
        <dbReference type="Proteomes" id="UP000465241"/>
    </source>
</evidence>
<keyword evidence="3" id="KW-1185">Reference proteome</keyword>
<dbReference type="Proteomes" id="UP000465241">
    <property type="component" value="Unassembled WGS sequence"/>
</dbReference>
<dbReference type="AlphaFoldDB" id="A0A7I9WGK8"/>
<feature type="compositionally biased region" description="Acidic residues" evidence="1">
    <location>
        <begin position="1"/>
        <end position="13"/>
    </location>
</feature>
<accession>A0A7I9WGK8</accession>
<organism evidence="2 3">
    <name type="scientific">Mycolicibacterium murale</name>
    <dbReference type="NCBI Taxonomy" id="182220"/>
    <lineage>
        <taxon>Bacteria</taxon>
        <taxon>Bacillati</taxon>
        <taxon>Actinomycetota</taxon>
        <taxon>Actinomycetes</taxon>
        <taxon>Mycobacteriales</taxon>
        <taxon>Mycobacteriaceae</taxon>
        <taxon>Mycolicibacterium</taxon>
    </lineage>
</organism>
<feature type="region of interest" description="Disordered" evidence="1">
    <location>
        <begin position="1"/>
        <end position="32"/>
    </location>
</feature>
<name>A0A7I9WGK8_9MYCO</name>
<evidence type="ECO:0000256" key="1">
    <source>
        <dbReference type="SAM" id="MobiDB-lite"/>
    </source>
</evidence>
<dbReference type="EMBL" id="BLKT01000003">
    <property type="protein sequence ID" value="GFG56416.1"/>
    <property type="molecule type" value="Genomic_DNA"/>
</dbReference>
<evidence type="ECO:0000313" key="2">
    <source>
        <dbReference type="EMBL" id="GFG56416.1"/>
    </source>
</evidence>
<sequence>MIDEYDDEMELAFDEVTKPPRQDYDDEHPEDEPVIRPLCTKCVRDLPAAGSDVCEFCKVVQG</sequence>
<protein>
    <submittedName>
        <fullName evidence="2">Uncharacterized protein</fullName>
    </submittedName>
</protein>
<comment type="caution">
    <text evidence="2">The sequence shown here is derived from an EMBL/GenBank/DDBJ whole genome shotgun (WGS) entry which is preliminary data.</text>
</comment>